<protein>
    <submittedName>
        <fullName evidence="4">Ankyrin repeat domain-containing protein</fullName>
    </submittedName>
</protein>
<dbReference type="Pfam" id="PF00023">
    <property type="entry name" value="Ank"/>
    <property type="match status" value="1"/>
</dbReference>
<dbReference type="EMBL" id="JAZBJZ010000209">
    <property type="protein sequence ID" value="MEE3720021.1"/>
    <property type="molecule type" value="Genomic_DNA"/>
</dbReference>
<dbReference type="PANTHER" id="PTHR24173">
    <property type="entry name" value="ANKYRIN REPEAT CONTAINING"/>
    <property type="match status" value="1"/>
</dbReference>
<name>A0AAW9QC74_9CYAN</name>
<keyword evidence="1" id="KW-0677">Repeat</keyword>
<feature type="repeat" description="ANK" evidence="3">
    <location>
        <begin position="248"/>
        <end position="274"/>
    </location>
</feature>
<dbReference type="PANTHER" id="PTHR24173:SF74">
    <property type="entry name" value="ANKYRIN REPEAT DOMAIN-CONTAINING PROTEIN 16"/>
    <property type="match status" value="1"/>
</dbReference>
<dbReference type="Gene3D" id="1.25.40.20">
    <property type="entry name" value="Ankyrin repeat-containing domain"/>
    <property type="match status" value="2"/>
</dbReference>
<sequence length="274" mass="28755">TYNFGGFFSTLNFSNTLLSSRISSCPMNTTNPFRLIFSAVAGIAIAATLLPHLSSASPNLVPTNPSPNASALKQANPSKVIISKQDQILLQAIRAGDLAAVKTALLRKANPNAQNEHSETALMIAASTNHIGIAKLLLAYGANVNGGDYTVGYPLMAAAREGHIEIVQLFLRKGAKVNLSADEGFTALDDAIAENQVAVVKLLLESGANPNHYVAGSTPLYDAASNGYTKIVSLLIEHGADIHAKSFGSRTALAIATQNQHLDVVNLLKQAGAK</sequence>
<evidence type="ECO:0000256" key="1">
    <source>
        <dbReference type="ARBA" id="ARBA00022737"/>
    </source>
</evidence>
<dbReference type="PROSITE" id="PS50297">
    <property type="entry name" value="ANK_REP_REGION"/>
    <property type="match status" value="5"/>
</dbReference>
<dbReference type="PRINTS" id="PR01415">
    <property type="entry name" value="ANKYRIN"/>
</dbReference>
<dbReference type="Proteomes" id="UP001333818">
    <property type="component" value="Unassembled WGS sequence"/>
</dbReference>
<feature type="repeat" description="ANK" evidence="3">
    <location>
        <begin position="215"/>
        <end position="247"/>
    </location>
</feature>
<dbReference type="AlphaFoldDB" id="A0AAW9QC74"/>
<feature type="non-terminal residue" evidence="4">
    <location>
        <position position="1"/>
    </location>
</feature>
<keyword evidence="2 3" id="KW-0040">ANK repeat</keyword>
<proteinExistence type="predicted"/>
<dbReference type="InterPro" id="IPR036770">
    <property type="entry name" value="Ankyrin_rpt-contain_sf"/>
</dbReference>
<feature type="repeat" description="ANK" evidence="3">
    <location>
        <begin position="117"/>
        <end position="149"/>
    </location>
</feature>
<accession>A0AAW9QC74</accession>
<feature type="repeat" description="ANK" evidence="3">
    <location>
        <begin position="154"/>
        <end position="182"/>
    </location>
</feature>
<evidence type="ECO:0000256" key="3">
    <source>
        <dbReference type="PROSITE-ProRule" id="PRU00023"/>
    </source>
</evidence>
<reference evidence="4" key="1">
    <citation type="submission" date="2024-01" db="EMBL/GenBank/DDBJ databases">
        <title>Bank of Algae and Cyanobacteria of the Azores (BACA) strain genomes.</title>
        <authorList>
            <person name="Luz R."/>
            <person name="Cordeiro R."/>
            <person name="Fonseca A."/>
            <person name="Goncalves V."/>
        </authorList>
    </citation>
    <scope>NUCLEOTIDE SEQUENCE</scope>
    <source>
        <strain evidence="4">BACA0141</strain>
    </source>
</reference>
<feature type="repeat" description="ANK" evidence="3">
    <location>
        <begin position="183"/>
        <end position="211"/>
    </location>
</feature>
<evidence type="ECO:0000313" key="5">
    <source>
        <dbReference type="Proteomes" id="UP001333818"/>
    </source>
</evidence>
<dbReference type="SMART" id="SM00248">
    <property type="entry name" value="ANK"/>
    <property type="match status" value="6"/>
</dbReference>
<evidence type="ECO:0000313" key="4">
    <source>
        <dbReference type="EMBL" id="MEE3720021.1"/>
    </source>
</evidence>
<evidence type="ECO:0000256" key="2">
    <source>
        <dbReference type="ARBA" id="ARBA00023043"/>
    </source>
</evidence>
<keyword evidence="5" id="KW-1185">Reference proteome</keyword>
<dbReference type="SUPFAM" id="SSF48403">
    <property type="entry name" value="Ankyrin repeat"/>
    <property type="match status" value="1"/>
</dbReference>
<gene>
    <name evidence="4" type="ORF">V2H45_25110</name>
</gene>
<dbReference type="RefSeq" id="WP_330486461.1">
    <property type="nucleotide sequence ID" value="NZ_JAZBJZ010000209.1"/>
</dbReference>
<dbReference type="PROSITE" id="PS50088">
    <property type="entry name" value="ANK_REPEAT"/>
    <property type="match status" value="5"/>
</dbReference>
<dbReference type="Pfam" id="PF12796">
    <property type="entry name" value="Ank_2"/>
    <property type="match status" value="2"/>
</dbReference>
<comment type="caution">
    <text evidence="4">The sequence shown here is derived from an EMBL/GenBank/DDBJ whole genome shotgun (WGS) entry which is preliminary data.</text>
</comment>
<dbReference type="InterPro" id="IPR002110">
    <property type="entry name" value="Ankyrin_rpt"/>
</dbReference>
<organism evidence="4 5">
    <name type="scientific">Tumidithrix elongata BACA0141</name>
    <dbReference type="NCBI Taxonomy" id="2716417"/>
    <lineage>
        <taxon>Bacteria</taxon>
        <taxon>Bacillati</taxon>
        <taxon>Cyanobacteriota</taxon>
        <taxon>Cyanophyceae</taxon>
        <taxon>Pseudanabaenales</taxon>
        <taxon>Pseudanabaenaceae</taxon>
        <taxon>Tumidithrix</taxon>
        <taxon>Tumidithrix elongata</taxon>
    </lineage>
</organism>